<evidence type="ECO:0000313" key="3">
    <source>
        <dbReference type="Proteomes" id="UP001597601"/>
    </source>
</evidence>
<dbReference type="Gene3D" id="3.20.20.80">
    <property type="entry name" value="Glycosidases"/>
    <property type="match status" value="1"/>
</dbReference>
<name>A0ABW5XP07_9SPHI</name>
<accession>A0ABW5XP07</accession>
<dbReference type="EMBL" id="JBHUON010000008">
    <property type="protein sequence ID" value="MFD2864792.1"/>
    <property type="molecule type" value="Genomic_DNA"/>
</dbReference>
<feature type="chain" id="PRO_5046126708" description="Cellulase (Glycosyl hydrolase family 5)" evidence="1">
    <location>
        <begin position="20"/>
        <end position="731"/>
    </location>
</feature>
<evidence type="ECO:0008006" key="4">
    <source>
        <dbReference type="Google" id="ProtNLM"/>
    </source>
</evidence>
<feature type="signal peptide" evidence="1">
    <location>
        <begin position="1"/>
        <end position="19"/>
    </location>
</feature>
<dbReference type="SUPFAM" id="SSF51445">
    <property type="entry name" value="(Trans)glycosidases"/>
    <property type="match status" value="1"/>
</dbReference>
<protein>
    <recommendedName>
        <fullName evidence="4">Cellulase (Glycosyl hydrolase family 5)</fullName>
    </recommendedName>
</protein>
<evidence type="ECO:0000313" key="2">
    <source>
        <dbReference type="EMBL" id="MFD2864792.1"/>
    </source>
</evidence>
<reference evidence="3" key="1">
    <citation type="journal article" date="2019" name="Int. J. Syst. Evol. Microbiol.">
        <title>The Global Catalogue of Microorganisms (GCM) 10K type strain sequencing project: providing services to taxonomists for standard genome sequencing and annotation.</title>
        <authorList>
            <consortium name="The Broad Institute Genomics Platform"/>
            <consortium name="The Broad Institute Genome Sequencing Center for Infectious Disease"/>
            <person name="Wu L."/>
            <person name="Ma J."/>
        </authorList>
    </citation>
    <scope>NUCLEOTIDE SEQUENCE [LARGE SCALE GENOMIC DNA]</scope>
    <source>
        <strain evidence="3">KCTC 52232</strain>
    </source>
</reference>
<evidence type="ECO:0000256" key="1">
    <source>
        <dbReference type="SAM" id="SignalP"/>
    </source>
</evidence>
<sequence>MKKLICALVSLALGLNVSAQVPDKSWWTFTYNERASADTSLLNLRYLNERVAGEHGFIKLSKDGNSFTDVKGKPMRFWGTNAGSLAQQFNDRQLDSLARFLAKMGVNIVRYHGDINAKGKGTGLTDVDTVEIRNIWRCVATMKKYGIYTIISPLWPANGHMGGWIPAEWGIDGYSGRDDMWGVLFFNKRLQQGYKAWMKYLYTKTNPYTGIPLKDEPAVAFIQIENEDSPLFWTMSNVKPELKQMVGAQFSQWLIKKYGNSAGIKDTTDLIPIYDFTIPVTARTNPRLHDQTEFYTETLKDFYDDLVHYLRTDVGCKQLINGNNWRTAAQSRMLDLERWANSGPEVIAVNRYFDPQHIGPSANWRVDPGDFYGSPSAIKNPGDLPVNIKHVSGHATAVTESGWNLPNRYQTEGPLLVAAYGGLTGLDAYFWFTQTAIGYMANPYFTFLKVHGQHPLNRWSISTPGQLGMFPANALIQRLGYVKEANILQEQRTMKSMLNRDVPPIFEEQAFDPNRDFVVSNNKDQARFSPLTFLAGGVVSTYNSAADTVKLAADLNKLIDTKSGKVISITGEERLDYHTGIFTLNTPKAKAVSGFLTTGKEFVLGKVTIQSDNEYATIELVSMDGLEIGRSKKILLQVGTIFRPTDWAEEPATVTDRNKKELIGMKVINTGKMPWLGMPASGSISIKTKVIKKATQLDAAGYAVRKLGLSVAGESVSLKLPTDAFYILLEK</sequence>
<dbReference type="RefSeq" id="WP_377125914.1">
    <property type="nucleotide sequence ID" value="NZ_JBHUON010000008.1"/>
</dbReference>
<dbReference type="Proteomes" id="UP001597601">
    <property type="component" value="Unassembled WGS sequence"/>
</dbReference>
<dbReference type="InterPro" id="IPR017853">
    <property type="entry name" value="GH"/>
</dbReference>
<keyword evidence="3" id="KW-1185">Reference proteome</keyword>
<keyword evidence="1" id="KW-0732">Signal</keyword>
<proteinExistence type="predicted"/>
<organism evidence="2 3">
    <name type="scientific">Mucilaginibacter antarcticus</name>
    <dbReference type="NCBI Taxonomy" id="1855725"/>
    <lineage>
        <taxon>Bacteria</taxon>
        <taxon>Pseudomonadati</taxon>
        <taxon>Bacteroidota</taxon>
        <taxon>Sphingobacteriia</taxon>
        <taxon>Sphingobacteriales</taxon>
        <taxon>Sphingobacteriaceae</taxon>
        <taxon>Mucilaginibacter</taxon>
    </lineage>
</organism>
<comment type="caution">
    <text evidence="2">The sequence shown here is derived from an EMBL/GenBank/DDBJ whole genome shotgun (WGS) entry which is preliminary data.</text>
</comment>
<gene>
    <name evidence="2" type="ORF">ACFSYC_08845</name>
</gene>